<dbReference type="AlphaFoldDB" id="A0A914PXU5"/>
<name>A0A914PXU5_9BILA</name>
<sequence length="342" mass="39684">MVASSKLIPTPVFYGKRAWPGGPSFQQNWSLPNSMIYYIAKNPSSSKIYQKLVHTCKFFFEKNPVIIIKNLDAFQDGTKYHISQNRQHECKKNNYECCIKIDLNNFSSKLWITRGLNIHKHIKNCIATIVQKNFRYEILRLGVADNDIIFNDLKVLVSFAKRVFLWRNSIKYKNGTVVMFDKILELFPTNIVSFWFDFEKDVSMVNDSTMENILKLQNLENLECFYLHECPGTLSVEDLSAFIKIIGEIIKSGVPNRVIKYDGQDEEKLEIMISRWAFNGITPFEIIEEDVEEEVEDLENNDGFDVENEPGVDDELESHEIESDAGITFYIALLFNKIKNLL</sequence>
<dbReference type="Proteomes" id="UP000887578">
    <property type="component" value="Unplaced"/>
</dbReference>
<reference evidence="2" key="1">
    <citation type="submission" date="2022-11" db="UniProtKB">
        <authorList>
            <consortium name="WormBaseParasite"/>
        </authorList>
    </citation>
    <scope>IDENTIFICATION</scope>
</reference>
<evidence type="ECO:0000313" key="2">
    <source>
        <dbReference type="WBParaSite" id="PDA_v2.g2365.t1"/>
    </source>
</evidence>
<proteinExistence type="predicted"/>
<organism evidence="1 2">
    <name type="scientific">Panagrolaimus davidi</name>
    <dbReference type="NCBI Taxonomy" id="227884"/>
    <lineage>
        <taxon>Eukaryota</taxon>
        <taxon>Metazoa</taxon>
        <taxon>Ecdysozoa</taxon>
        <taxon>Nematoda</taxon>
        <taxon>Chromadorea</taxon>
        <taxon>Rhabditida</taxon>
        <taxon>Tylenchina</taxon>
        <taxon>Panagrolaimomorpha</taxon>
        <taxon>Panagrolaimoidea</taxon>
        <taxon>Panagrolaimidae</taxon>
        <taxon>Panagrolaimus</taxon>
    </lineage>
</organism>
<dbReference type="WBParaSite" id="PDA_v2.g2365.t1">
    <property type="protein sequence ID" value="PDA_v2.g2365.t1"/>
    <property type="gene ID" value="PDA_v2.g2365"/>
</dbReference>
<keyword evidence="1" id="KW-1185">Reference proteome</keyword>
<evidence type="ECO:0000313" key="1">
    <source>
        <dbReference type="Proteomes" id="UP000887578"/>
    </source>
</evidence>
<protein>
    <submittedName>
        <fullName evidence="2">Uncharacterized protein</fullName>
    </submittedName>
</protein>
<accession>A0A914PXU5</accession>